<dbReference type="Pfam" id="PF00341">
    <property type="entry name" value="PDGF"/>
    <property type="match status" value="1"/>
</dbReference>
<dbReference type="SUPFAM" id="SSF57501">
    <property type="entry name" value="Cystine-knot cytokines"/>
    <property type="match status" value="1"/>
</dbReference>
<feature type="signal peptide" evidence="1">
    <location>
        <begin position="1"/>
        <end position="18"/>
    </location>
</feature>
<dbReference type="Gene3D" id="2.10.90.10">
    <property type="entry name" value="Cystine-knot cytokines"/>
    <property type="match status" value="1"/>
</dbReference>
<evidence type="ECO:0000313" key="4">
    <source>
        <dbReference type="Proteomes" id="UP000625711"/>
    </source>
</evidence>
<dbReference type="OrthoDB" id="6677701at2759"/>
<gene>
    <name evidence="3" type="ORF">GWI33_019861</name>
</gene>
<evidence type="ECO:0000313" key="3">
    <source>
        <dbReference type="EMBL" id="KAF7266833.1"/>
    </source>
</evidence>
<feature type="domain" description="Platelet-derived growth factor (PDGF) family profile" evidence="2">
    <location>
        <begin position="1"/>
        <end position="119"/>
    </location>
</feature>
<reference evidence="3" key="1">
    <citation type="submission" date="2020-08" db="EMBL/GenBank/DDBJ databases">
        <title>Genome sequencing and assembly of the red palm weevil Rhynchophorus ferrugineus.</title>
        <authorList>
            <person name="Dias G.B."/>
            <person name="Bergman C.M."/>
            <person name="Manee M."/>
        </authorList>
    </citation>
    <scope>NUCLEOTIDE SEQUENCE</scope>
    <source>
        <strain evidence="3">AA-2017</strain>
        <tissue evidence="3">Whole larva</tissue>
    </source>
</reference>
<dbReference type="PROSITE" id="PS50278">
    <property type="entry name" value="PDGF_2"/>
    <property type="match status" value="1"/>
</dbReference>
<dbReference type="Proteomes" id="UP000625711">
    <property type="component" value="Unassembled WGS sequence"/>
</dbReference>
<keyword evidence="1" id="KW-0732">Signal</keyword>
<name>A0A834M0Z4_RHYFE</name>
<accession>A0A834M0Z4</accession>
<comment type="caution">
    <text evidence="3">The sequence shown here is derived from an EMBL/GenBank/DDBJ whole genome shotgun (WGS) entry which is preliminary data.</text>
</comment>
<dbReference type="EMBL" id="JAACXV010014493">
    <property type="protein sequence ID" value="KAF7266833.1"/>
    <property type="molecule type" value="Genomic_DNA"/>
</dbReference>
<dbReference type="InterPro" id="IPR029034">
    <property type="entry name" value="Cystine-knot_cytokine"/>
</dbReference>
<dbReference type="AlphaFoldDB" id="A0A834M0Z4"/>
<feature type="chain" id="PRO_5032607586" description="Platelet-derived growth factor (PDGF) family profile domain-containing protein" evidence="1">
    <location>
        <begin position="19"/>
        <end position="122"/>
    </location>
</feature>
<dbReference type="GO" id="GO:0035099">
    <property type="term" value="P:hemocyte migration"/>
    <property type="evidence" value="ECO:0007669"/>
    <property type="project" value="TreeGrafter"/>
</dbReference>
<sequence>MDFLSVALSLSVISVVAGRCIDYREVNEISEAFPCRVPQPRAISVPEITGKELIMYNPAYVVLHRCGGSGCCPNSNETCEPEDTEIVNLMVSYVNDDVMENVTIEATNHTSCACVQSNGTIK</sequence>
<evidence type="ECO:0000259" key="2">
    <source>
        <dbReference type="PROSITE" id="PS50278"/>
    </source>
</evidence>
<keyword evidence="4" id="KW-1185">Reference proteome</keyword>
<organism evidence="3 4">
    <name type="scientific">Rhynchophorus ferrugineus</name>
    <name type="common">Red palm weevil</name>
    <name type="synonym">Curculio ferrugineus</name>
    <dbReference type="NCBI Taxonomy" id="354439"/>
    <lineage>
        <taxon>Eukaryota</taxon>
        <taxon>Metazoa</taxon>
        <taxon>Ecdysozoa</taxon>
        <taxon>Arthropoda</taxon>
        <taxon>Hexapoda</taxon>
        <taxon>Insecta</taxon>
        <taxon>Pterygota</taxon>
        <taxon>Neoptera</taxon>
        <taxon>Endopterygota</taxon>
        <taxon>Coleoptera</taxon>
        <taxon>Polyphaga</taxon>
        <taxon>Cucujiformia</taxon>
        <taxon>Curculionidae</taxon>
        <taxon>Dryophthorinae</taxon>
        <taxon>Rhynchophorus</taxon>
    </lineage>
</organism>
<dbReference type="PANTHER" id="PTHR21719">
    <property type="entry name" value="FI06402P-RELATED"/>
    <property type="match status" value="1"/>
</dbReference>
<evidence type="ECO:0000256" key="1">
    <source>
        <dbReference type="SAM" id="SignalP"/>
    </source>
</evidence>
<proteinExistence type="predicted"/>
<dbReference type="GO" id="GO:0016020">
    <property type="term" value="C:membrane"/>
    <property type="evidence" value="ECO:0007669"/>
    <property type="project" value="InterPro"/>
</dbReference>
<dbReference type="GO" id="GO:0008083">
    <property type="term" value="F:growth factor activity"/>
    <property type="evidence" value="ECO:0007669"/>
    <property type="project" value="InterPro"/>
</dbReference>
<dbReference type="PANTHER" id="PTHR21719:SF1">
    <property type="entry name" value="FI06402P-RELATED"/>
    <property type="match status" value="1"/>
</dbReference>
<protein>
    <recommendedName>
        <fullName evidence="2">Platelet-derived growth factor (PDGF) family profile domain-containing protein</fullName>
    </recommendedName>
</protein>
<dbReference type="InterPro" id="IPR000072">
    <property type="entry name" value="PDGF/VEGF_dom"/>
</dbReference>